<evidence type="ECO:0000313" key="1">
    <source>
        <dbReference type="EMBL" id="MBS2210077.1"/>
    </source>
</evidence>
<gene>
    <name evidence="1" type="ORF">KEM09_01605</name>
</gene>
<organism evidence="1 2">
    <name type="scientific">Carboxylicivirga mesophila</name>
    <dbReference type="NCBI Taxonomy" id="1166478"/>
    <lineage>
        <taxon>Bacteria</taxon>
        <taxon>Pseudomonadati</taxon>
        <taxon>Bacteroidota</taxon>
        <taxon>Bacteroidia</taxon>
        <taxon>Marinilabiliales</taxon>
        <taxon>Marinilabiliaceae</taxon>
        <taxon>Carboxylicivirga</taxon>
    </lineage>
</organism>
<comment type="caution">
    <text evidence="1">The sequence shown here is derived from an EMBL/GenBank/DDBJ whole genome shotgun (WGS) entry which is preliminary data.</text>
</comment>
<evidence type="ECO:0000313" key="2">
    <source>
        <dbReference type="Proteomes" id="UP000721861"/>
    </source>
</evidence>
<protein>
    <submittedName>
        <fullName evidence="1">Uncharacterized protein</fullName>
    </submittedName>
</protein>
<sequence>MVNIFFIHRFPFTKDAFIRDEFEYFTSKGYNVRYLDVSHLLKKKKLEANTPDYIQEYVIHFDTKKAFANFLIANAANSLIVSDVGLLLNSAWMYLAVFKAGVPHVAFENSVMPKVRTKTTVKEGKLKVIKHLKRFNYTKIYNKPIELVDYLRAKKHLQPAIMAITSRKKLNAEKKVLCSKETNIRYSMSLDYKIARQVNESRIIEEDYAVFVDQYFNHHPDFKTNHIVHYFTAEQYYPELNKFLHAFSRATGLKVVIASHPRRNSEQEKDFDSDFELFYNQTAPLIKDAKVSLIHFSTAINFAVLFNKPFILLTSDLFKRSSIESNIEMFASYFEKKPLNLSNYNQELIVTDIDASINKVKYEEFIRDYIKHPKAKDETFRQQIECALQLAGFT</sequence>
<dbReference type="EMBL" id="JAGUCN010000001">
    <property type="protein sequence ID" value="MBS2210077.1"/>
    <property type="molecule type" value="Genomic_DNA"/>
</dbReference>
<dbReference type="Proteomes" id="UP000721861">
    <property type="component" value="Unassembled WGS sequence"/>
</dbReference>
<name>A0ABS5K558_9BACT</name>
<proteinExistence type="predicted"/>
<dbReference type="RefSeq" id="WP_212224372.1">
    <property type="nucleotide sequence ID" value="NZ_JAGUCN010000001.1"/>
</dbReference>
<accession>A0ABS5K558</accession>
<keyword evidence="2" id="KW-1185">Reference proteome</keyword>
<reference evidence="1 2" key="1">
    <citation type="journal article" date="2014" name="Int. J. Syst. Evol. Microbiol.">
        <title>Carboxylicivirga gen. nov. in the family Marinilabiliaceae with two novel species, Carboxylicivirga mesophila sp. nov. and Carboxylicivirga taeanensis sp. nov., and reclassification of Cytophaga fermentans as Saccharicrinis fermentans gen. nov., comb. nov.</title>
        <authorList>
            <person name="Yang S.H."/>
            <person name="Seo H.S."/>
            <person name="Woo J.H."/>
            <person name="Oh H.M."/>
            <person name="Jang H."/>
            <person name="Lee J.H."/>
            <person name="Kim S.J."/>
            <person name="Kwon K.K."/>
        </authorList>
    </citation>
    <scope>NUCLEOTIDE SEQUENCE [LARGE SCALE GENOMIC DNA]</scope>
    <source>
        <strain evidence="1 2">JCM 18290</strain>
    </source>
</reference>